<proteinExistence type="inferred from homology"/>
<feature type="compositionally biased region" description="Low complexity" evidence="2">
    <location>
        <begin position="361"/>
        <end position="375"/>
    </location>
</feature>
<feature type="region of interest" description="Disordered" evidence="2">
    <location>
        <begin position="412"/>
        <end position="453"/>
    </location>
</feature>
<organism evidence="4 5">
    <name type="scientific">Actinosynnema pretiosum subsp. pretiosum</name>
    <dbReference type="NCBI Taxonomy" id="103721"/>
    <lineage>
        <taxon>Bacteria</taxon>
        <taxon>Bacillati</taxon>
        <taxon>Actinomycetota</taxon>
        <taxon>Actinomycetes</taxon>
        <taxon>Pseudonocardiales</taxon>
        <taxon>Pseudonocardiaceae</taxon>
        <taxon>Actinosynnema</taxon>
    </lineage>
</organism>
<feature type="compositionally biased region" description="Low complexity" evidence="2">
    <location>
        <begin position="340"/>
        <end position="349"/>
    </location>
</feature>
<feature type="compositionally biased region" description="Gly residues" evidence="2">
    <location>
        <begin position="326"/>
        <end position="339"/>
    </location>
</feature>
<name>A0AA45R1T4_9PSEU</name>
<dbReference type="Proteomes" id="UP000677152">
    <property type="component" value="Chromosome"/>
</dbReference>
<dbReference type="Pfam" id="PF00823">
    <property type="entry name" value="PPE"/>
    <property type="match status" value="1"/>
</dbReference>
<evidence type="ECO:0000313" key="4">
    <source>
        <dbReference type="EMBL" id="QUF01770.1"/>
    </source>
</evidence>
<protein>
    <submittedName>
        <fullName evidence="4">PPE domain-containing protein</fullName>
    </submittedName>
</protein>
<evidence type="ECO:0000313" key="5">
    <source>
        <dbReference type="Proteomes" id="UP000677152"/>
    </source>
</evidence>
<evidence type="ECO:0000256" key="1">
    <source>
        <dbReference type="ARBA" id="ARBA00010652"/>
    </source>
</evidence>
<feature type="compositionally biased region" description="Gly residues" evidence="2">
    <location>
        <begin position="376"/>
        <end position="385"/>
    </location>
</feature>
<feature type="compositionally biased region" description="Low complexity" evidence="2">
    <location>
        <begin position="277"/>
        <end position="308"/>
    </location>
</feature>
<dbReference type="AlphaFoldDB" id="A0AA45R1T4"/>
<dbReference type="EMBL" id="CP073249">
    <property type="protein sequence ID" value="QUF01770.1"/>
    <property type="molecule type" value="Genomic_DNA"/>
</dbReference>
<feature type="region of interest" description="Disordered" evidence="2">
    <location>
        <begin position="1"/>
        <end position="43"/>
    </location>
</feature>
<feature type="compositionally biased region" description="Gly residues" evidence="2">
    <location>
        <begin position="350"/>
        <end position="360"/>
    </location>
</feature>
<comment type="similarity">
    <text evidence="1">Belongs to the mycobacterial PPE family.</text>
</comment>
<feature type="compositionally biased region" description="Basic and acidic residues" evidence="2">
    <location>
        <begin position="9"/>
        <end position="18"/>
    </location>
</feature>
<dbReference type="InterPro" id="IPR038332">
    <property type="entry name" value="PPE_sf"/>
</dbReference>
<feature type="domain" description="PPE" evidence="3">
    <location>
        <begin position="62"/>
        <end position="153"/>
    </location>
</feature>
<feature type="region of interest" description="Disordered" evidence="2">
    <location>
        <begin position="271"/>
        <end position="389"/>
    </location>
</feature>
<reference evidence="4" key="1">
    <citation type="submission" date="2021-04" db="EMBL/GenBank/DDBJ databases">
        <title>Genomic sequence of Actinosynnema pretiosum subsp. pretiosum ATCC 31280 (C-14919).</title>
        <authorList>
            <person name="Bai L."/>
            <person name="Wang X."/>
            <person name="Xiao Y."/>
        </authorList>
    </citation>
    <scope>NUCLEOTIDE SEQUENCE</scope>
    <source>
        <strain evidence="4">ATCC 31280</strain>
    </source>
</reference>
<evidence type="ECO:0000259" key="3">
    <source>
        <dbReference type="Pfam" id="PF00823"/>
    </source>
</evidence>
<evidence type="ECO:0000256" key="2">
    <source>
        <dbReference type="SAM" id="MobiDB-lite"/>
    </source>
</evidence>
<accession>A0AA45R1T4</accession>
<sequence length="453" mass="44658">MGAPLMAGEQRDHRKNGDHANQGGGDQGGGDHGGYGRGNEPSELGQKVDWMTYTHQQLYDMVHTGVDLDSATSAKAGWSGIGKSLGEVRDLLVKAINQSSQAWEGETADRAREGLESVMKWAQNTSDHAENVATCINEEIQHVVTAREQMPAPVPPTLPTAVVPGAVAPGADQALVPSAIARAADVPATSTAESALTGSSTLGSALRRTATPESFAGLDTVAAPAAETTAVADATHRQAAEVMAMFQQNSYAVDLTVPSFSAPVNPVATPTPGAQVPLAPGGATADGPAGAGGSAVVNPAATTGQSSADRQRQQGGGSAGRMPAGAGRGAGGYGGGGVFARGRVPSSGSGSSGGAGGGSLGATPIGAGGSSANVGSGHGASGSPGGVTSQFQASKAVAPQHGMIGATPMAAPPPMAAGMGGGGNDSRNRPDYLEDDENVFGLDHKAAPPVIGL</sequence>
<dbReference type="Gene3D" id="1.20.1260.20">
    <property type="entry name" value="PPE superfamily"/>
    <property type="match status" value="1"/>
</dbReference>
<dbReference type="InterPro" id="IPR000030">
    <property type="entry name" value="PPE_dom"/>
</dbReference>
<feature type="compositionally biased region" description="Gly residues" evidence="2">
    <location>
        <begin position="22"/>
        <end position="37"/>
    </location>
</feature>
<gene>
    <name evidence="4" type="ORF">KCV87_19695</name>
</gene>
<dbReference type="SUPFAM" id="SSF140459">
    <property type="entry name" value="PE/PPE dimer-like"/>
    <property type="match status" value="1"/>
</dbReference>